<comment type="caution">
    <text evidence="1">The sequence shown here is derived from an EMBL/GenBank/DDBJ whole genome shotgun (WGS) entry which is preliminary data.</text>
</comment>
<sequence>MSIVSCTSCKSIVTSYGHRATESFTKNFVKDYTWQNEKDSIAQRAEKTNDYPDRGIASFTVRTDIPTSLSVEDINI</sequence>
<evidence type="ECO:0000313" key="1">
    <source>
        <dbReference type="EMBL" id="PXW90573.1"/>
    </source>
</evidence>
<keyword evidence="2" id="KW-1185">Reference proteome</keyword>
<organism evidence="1 2">
    <name type="scientific">Pseudogracilibacillus auburnensis</name>
    <dbReference type="NCBI Taxonomy" id="1494959"/>
    <lineage>
        <taxon>Bacteria</taxon>
        <taxon>Bacillati</taxon>
        <taxon>Bacillota</taxon>
        <taxon>Bacilli</taxon>
        <taxon>Bacillales</taxon>
        <taxon>Bacillaceae</taxon>
        <taxon>Pseudogracilibacillus</taxon>
    </lineage>
</organism>
<dbReference type="RefSeq" id="WP_110393821.1">
    <property type="nucleotide sequence ID" value="NZ_JADIJL010000001.1"/>
</dbReference>
<dbReference type="Proteomes" id="UP000247978">
    <property type="component" value="Unassembled WGS sequence"/>
</dbReference>
<protein>
    <submittedName>
        <fullName evidence="1">Uncharacterized protein</fullName>
    </submittedName>
</protein>
<reference evidence="1 2" key="1">
    <citation type="submission" date="2018-05" db="EMBL/GenBank/DDBJ databases">
        <title>Genomic Encyclopedia of Type Strains, Phase IV (KMG-IV): sequencing the most valuable type-strain genomes for metagenomic binning, comparative biology and taxonomic classification.</title>
        <authorList>
            <person name="Goeker M."/>
        </authorList>
    </citation>
    <scope>NUCLEOTIDE SEQUENCE [LARGE SCALE GENOMIC DNA]</scope>
    <source>
        <strain evidence="1 2">DSM 28556</strain>
    </source>
</reference>
<proteinExistence type="predicted"/>
<accession>A0A2V3W860</accession>
<evidence type="ECO:0000313" key="2">
    <source>
        <dbReference type="Proteomes" id="UP000247978"/>
    </source>
</evidence>
<gene>
    <name evidence="1" type="ORF">DFR56_101485</name>
</gene>
<dbReference type="EMBL" id="QJJQ01000001">
    <property type="protein sequence ID" value="PXW90573.1"/>
    <property type="molecule type" value="Genomic_DNA"/>
</dbReference>
<dbReference type="AlphaFoldDB" id="A0A2V3W860"/>
<name>A0A2V3W860_9BACI</name>